<proteinExistence type="predicted"/>
<organism evidence="1 2">
    <name type="scientific">Cryptolaemus montrouzieri</name>
    <dbReference type="NCBI Taxonomy" id="559131"/>
    <lineage>
        <taxon>Eukaryota</taxon>
        <taxon>Metazoa</taxon>
        <taxon>Ecdysozoa</taxon>
        <taxon>Arthropoda</taxon>
        <taxon>Hexapoda</taxon>
        <taxon>Insecta</taxon>
        <taxon>Pterygota</taxon>
        <taxon>Neoptera</taxon>
        <taxon>Endopterygota</taxon>
        <taxon>Coleoptera</taxon>
        <taxon>Polyphaga</taxon>
        <taxon>Cucujiformia</taxon>
        <taxon>Coccinelloidea</taxon>
        <taxon>Coccinellidae</taxon>
        <taxon>Scymninae</taxon>
        <taxon>Scymnini</taxon>
        <taxon>Cryptolaemus</taxon>
    </lineage>
</organism>
<reference evidence="1 2" key="1">
    <citation type="journal article" date="2021" name="BMC Biol.">
        <title>Horizontally acquired antibacterial genes associated with adaptive radiation of ladybird beetles.</title>
        <authorList>
            <person name="Li H.S."/>
            <person name="Tang X.F."/>
            <person name="Huang Y.H."/>
            <person name="Xu Z.Y."/>
            <person name="Chen M.L."/>
            <person name="Du X.Y."/>
            <person name="Qiu B.Y."/>
            <person name="Chen P.T."/>
            <person name="Zhang W."/>
            <person name="Slipinski A."/>
            <person name="Escalona H.E."/>
            <person name="Waterhouse R.M."/>
            <person name="Zwick A."/>
            <person name="Pang H."/>
        </authorList>
    </citation>
    <scope>NUCLEOTIDE SEQUENCE [LARGE SCALE GENOMIC DNA]</scope>
    <source>
        <strain evidence="1">SYSU2018</strain>
    </source>
</reference>
<dbReference type="Proteomes" id="UP001516400">
    <property type="component" value="Unassembled WGS sequence"/>
</dbReference>
<comment type="caution">
    <text evidence="1">The sequence shown here is derived from an EMBL/GenBank/DDBJ whole genome shotgun (WGS) entry which is preliminary data.</text>
</comment>
<dbReference type="EMBL" id="JABFTP020000062">
    <property type="protein sequence ID" value="KAL3272512.1"/>
    <property type="molecule type" value="Genomic_DNA"/>
</dbReference>
<evidence type="ECO:0000313" key="2">
    <source>
        <dbReference type="Proteomes" id="UP001516400"/>
    </source>
</evidence>
<name>A0ABD2N222_9CUCU</name>
<dbReference type="AlphaFoldDB" id="A0ABD2N222"/>
<keyword evidence="2" id="KW-1185">Reference proteome</keyword>
<protein>
    <submittedName>
        <fullName evidence="1">Uncharacterized protein</fullName>
    </submittedName>
</protein>
<gene>
    <name evidence="1" type="ORF">HHI36_013988</name>
</gene>
<sequence length="125" mass="14648">MEEPVFEKRRLFSEAKMQHFRECLGQCSWEVVLREADMNRAYDAFNGVIRSRMDLIFPEKTRAKKSSVTVAWITKGIRVSCKNKRVLYKGVRSGWVSEEYYKKYVKVSKQAGGATKYRQIYYAVG</sequence>
<evidence type="ECO:0000313" key="1">
    <source>
        <dbReference type="EMBL" id="KAL3272512.1"/>
    </source>
</evidence>
<accession>A0ABD2N222</accession>